<keyword evidence="3" id="KW-1133">Transmembrane helix</keyword>
<dbReference type="InterPro" id="IPR029052">
    <property type="entry name" value="Metallo-depent_PP-like"/>
</dbReference>
<organism evidence="5 6">
    <name type="scientific">Trichloromonas acetexigens</name>
    <dbReference type="NCBI Taxonomy" id="38815"/>
    <lineage>
        <taxon>Bacteria</taxon>
        <taxon>Pseudomonadati</taxon>
        <taxon>Thermodesulfobacteriota</taxon>
        <taxon>Desulfuromonadia</taxon>
        <taxon>Desulfuromonadales</taxon>
        <taxon>Trichloromonadaceae</taxon>
        <taxon>Trichloromonas</taxon>
    </lineage>
</organism>
<dbReference type="OrthoDB" id="9780884at2"/>
<dbReference type="SUPFAM" id="SSF56300">
    <property type="entry name" value="Metallo-dependent phosphatases"/>
    <property type="match status" value="1"/>
</dbReference>
<keyword evidence="2" id="KW-0378">Hydrolase</keyword>
<dbReference type="AlphaFoldDB" id="A0A550J729"/>
<reference evidence="5 6" key="1">
    <citation type="submission" date="2019-07" db="EMBL/GenBank/DDBJ databases">
        <title>Insights of Desulfuromonas acetexigens electromicrobiology.</title>
        <authorList>
            <person name="Katuri K."/>
            <person name="Sapireddy V."/>
            <person name="Shaw D.R."/>
            <person name="Saikaly P."/>
        </authorList>
    </citation>
    <scope>NUCLEOTIDE SEQUENCE [LARGE SCALE GENOMIC DNA]</scope>
    <source>
        <strain evidence="5 6">2873</strain>
    </source>
</reference>
<dbReference type="Proteomes" id="UP000317155">
    <property type="component" value="Unassembled WGS sequence"/>
</dbReference>
<evidence type="ECO:0000313" key="6">
    <source>
        <dbReference type="Proteomes" id="UP000317155"/>
    </source>
</evidence>
<protein>
    <submittedName>
        <fullName evidence="5">Metallophosphoesterase</fullName>
    </submittedName>
</protein>
<keyword evidence="6" id="KW-1185">Reference proteome</keyword>
<dbReference type="CDD" id="cd07385">
    <property type="entry name" value="MPP_YkuE_C"/>
    <property type="match status" value="1"/>
</dbReference>
<dbReference type="GO" id="GO:0016020">
    <property type="term" value="C:membrane"/>
    <property type="evidence" value="ECO:0007669"/>
    <property type="project" value="GOC"/>
</dbReference>
<dbReference type="InterPro" id="IPR004843">
    <property type="entry name" value="Calcineurin-like_PHP"/>
</dbReference>
<evidence type="ECO:0000313" key="5">
    <source>
        <dbReference type="EMBL" id="TRO78962.1"/>
    </source>
</evidence>
<dbReference type="RefSeq" id="WP_092054325.1">
    <property type="nucleotide sequence ID" value="NZ_FOJJ01000005.1"/>
</dbReference>
<name>A0A550J729_9BACT</name>
<accession>A0A550J729</accession>
<evidence type="ECO:0000256" key="1">
    <source>
        <dbReference type="ARBA" id="ARBA00022723"/>
    </source>
</evidence>
<keyword evidence="3" id="KW-0812">Transmembrane</keyword>
<evidence type="ECO:0000256" key="2">
    <source>
        <dbReference type="ARBA" id="ARBA00022801"/>
    </source>
</evidence>
<feature type="transmembrane region" description="Helical" evidence="3">
    <location>
        <begin position="36"/>
        <end position="54"/>
    </location>
</feature>
<keyword evidence="3" id="KW-0472">Membrane</keyword>
<comment type="caution">
    <text evidence="5">The sequence shown here is derived from an EMBL/GenBank/DDBJ whole genome shotgun (WGS) entry which is preliminary data.</text>
</comment>
<feature type="transmembrane region" description="Helical" evidence="3">
    <location>
        <begin position="74"/>
        <end position="96"/>
    </location>
</feature>
<keyword evidence="1" id="KW-0479">Metal-binding</keyword>
<dbReference type="GO" id="GO:0009245">
    <property type="term" value="P:lipid A biosynthetic process"/>
    <property type="evidence" value="ECO:0007669"/>
    <property type="project" value="TreeGrafter"/>
</dbReference>
<dbReference type="Pfam" id="PF00149">
    <property type="entry name" value="Metallophos"/>
    <property type="match status" value="1"/>
</dbReference>
<feature type="domain" description="Calcineurin-like phosphoesterase" evidence="4">
    <location>
        <begin position="158"/>
        <end position="314"/>
    </location>
</feature>
<feature type="transmembrane region" description="Helical" evidence="3">
    <location>
        <begin position="117"/>
        <end position="134"/>
    </location>
</feature>
<dbReference type="PANTHER" id="PTHR31302">
    <property type="entry name" value="TRANSMEMBRANE PROTEIN WITH METALLOPHOSPHOESTERASE DOMAIN-RELATED"/>
    <property type="match status" value="1"/>
</dbReference>
<dbReference type="InterPro" id="IPR051158">
    <property type="entry name" value="Metallophosphoesterase_sf"/>
</dbReference>
<proteinExistence type="predicted"/>
<dbReference type="PANTHER" id="PTHR31302:SF31">
    <property type="entry name" value="PHOSPHODIESTERASE YAEI"/>
    <property type="match status" value="1"/>
</dbReference>
<dbReference type="Gene3D" id="3.60.21.10">
    <property type="match status" value="1"/>
</dbReference>
<dbReference type="GO" id="GO:0008758">
    <property type="term" value="F:UDP-2,3-diacylglucosamine hydrolase activity"/>
    <property type="evidence" value="ECO:0007669"/>
    <property type="project" value="TreeGrafter"/>
</dbReference>
<feature type="transmembrane region" description="Helical" evidence="3">
    <location>
        <begin position="6"/>
        <end position="24"/>
    </location>
</feature>
<sequence>MTRLIIFLTIFLSIYGAMHLLAYLGMRPLLVKREHIRRPVLFFMLLMIAAPILVRLLERLDLEGSARLLAIVGYSWMAFIFLTFAGFVAVFAWDLLLPLLSRRRPALADWKLHGPRCALLIPSLALLLSIYGVFEAQNLTVETLSIPTDKLPADAQPLRIAQISDLHLGLLHRHGKLEQVVRRIEALKPDLLVATGDIVDARLDHLDGLAAIFQRLNPPLGKYAVTGNHEYYAGLDQALDFLEKSGFTLLRDRATRVGPLMLVGVDDPAGGHSVDEATLVDPADRCYFTLLLKHRPLVTPGEEVFDLQLSGHAHRGQIVPFNFVTALEYPLQNGLYRLTTGALLYASRGTGTWGPPIRVFSPPEITLIELIPRRTPQP</sequence>
<dbReference type="EMBL" id="VJVV01000013">
    <property type="protein sequence ID" value="TRO78962.1"/>
    <property type="molecule type" value="Genomic_DNA"/>
</dbReference>
<evidence type="ECO:0000259" key="4">
    <source>
        <dbReference type="Pfam" id="PF00149"/>
    </source>
</evidence>
<dbReference type="GO" id="GO:0046872">
    <property type="term" value="F:metal ion binding"/>
    <property type="evidence" value="ECO:0007669"/>
    <property type="project" value="UniProtKB-KW"/>
</dbReference>
<gene>
    <name evidence="5" type="ORF">FL622_14860</name>
</gene>
<evidence type="ECO:0000256" key="3">
    <source>
        <dbReference type="SAM" id="Phobius"/>
    </source>
</evidence>